<dbReference type="AlphaFoldDB" id="A0A1Y0Z8J0"/>
<sequence>MLLEALVLAVRRLLGEDDHDGERDQHERAGEAVDRLPAIGLGERRREQHGEHGARVAGPGDAHRQALVLRREPARAEGQGDAEGRARDAEQHAHGEHVGERVHQEEAVGHRQDDQRHLGDRGVLAPDILGEHAEGKAHDRAGQDRQRDHEPGLGRRELVVLGDERTHGAVEHPDRETEIEVQECGEQGRGMARLHHGLETGHLTSLTHGPRGGSSTRFRARIVQDRRGPFTLLRLSDIPVQGSGVVAPRAVRPACGGRLQLSCQCSKAGSSGIAPDRGPACLPVGQAGTGVRGSSRRPEPPIRNPVDRSAMRISASLKRRAGW</sequence>
<dbReference type="EMBL" id="AP014704">
    <property type="protein sequence ID" value="BAR47059.1"/>
    <property type="molecule type" value="Genomic_DNA"/>
</dbReference>
<protein>
    <submittedName>
        <fullName evidence="2">Uncharacterized protein</fullName>
    </submittedName>
</protein>
<feature type="region of interest" description="Disordered" evidence="1">
    <location>
        <begin position="19"/>
        <end position="119"/>
    </location>
</feature>
<feature type="region of interest" description="Disordered" evidence="1">
    <location>
        <begin position="287"/>
        <end position="309"/>
    </location>
</feature>
<feature type="compositionally biased region" description="Basic and acidic residues" evidence="1">
    <location>
        <begin position="61"/>
        <end position="75"/>
    </location>
</feature>
<reference evidence="3" key="2">
    <citation type="submission" date="2015-01" db="EMBL/GenBank/DDBJ databases">
        <title>Complete genome sequence of Methylobacterium aquaticum strain 22A.</title>
        <authorList>
            <person name="Tani A."/>
            <person name="Ogura Y."/>
            <person name="Hayashi T."/>
        </authorList>
    </citation>
    <scope>NUCLEOTIDE SEQUENCE [LARGE SCALE GENOMIC DNA]</scope>
    <source>
        <strain evidence="3">MA-22A</strain>
    </source>
</reference>
<evidence type="ECO:0000313" key="2">
    <source>
        <dbReference type="EMBL" id="BAR47059.1"/>
    </source>
</evidence>
<feature type="compositionally biased region" description="Basic and acidic residues" evidence="1">
    <location>
        <begin position="42"/>
        <end position="54"/>
    </location>
</feature>
<evidence type="ECO:0000313" key="3">
    <source>
        <dbReference type="Proteomes" id="UP000061432"/>
    </source>
</evidence>
<organism evidence="2 3">
    <name type="scientific">Methylobacterium aquaticum</name>
    <dbReference type="NCBI Taxonomy" id="270351"/>
    <lineage>
        <taxon>Bacteria</taxon>
        <taxon>Pseudomonadati</taxon>
        <taxon>Pseudomonadota</taxon>
        <taxon>Alphaproteobacteria</taxon>
        <taxon>Hyphomicrobiales</taxon>
        <taxon>Methylobacteriaceae</taxon>
        <taxon>Methylobacterium</taxon>
    </lineage>
</organism>
<gene>
    <name evidence="2" type="ORF">Maq22A_c27765</name>
</gene>
<dbReference type="KEGG" id="maqu:Maq22A_c27765"/>
<dbReference type="Proteomes" id="UP000061432">
    <property type="component" value="Chromosome"/>
</dbReference>
<feature type="compositionally biased region" description="Basic and acidic residues" evidence="1">
    <location>
        <begin position="82"/>
        <end position="119"/>
    </location>
</feature>
<accession>A0A1Y0Z8J0</accession>
<name>A0A1Y0Z8J0_9HYPH</name>
<reference evidence="2 3" key="1">
    <citation type="journal article" date="2015" name="Genome Announc.">
        <title>Complete Genome Sequence of Methylobacterium aquaticum Strain 22A, Isolated from Racomitrium japonicum Moss.</title>
        <authorList>
            <person name="Tani A."/>
            <person name="Ogura Y."/>
            <person name="Hayashi T."/>
            <person name="Kimbara K."/>
        </authorList>
    </citation>
    <scope>NUCLEOTIDE SEQUENCE [LARGE SCALE GENOMIC DNA]</scope>
    <source>
        <strain evidence="2 3">MA-22A</strain>
    </source>
</reference>
<proteinExistence type="predicted"/>
<feature type="compositionally biased region" description="Basic and acidic residues" evidence="1">
    <location>
        <begin position="296"/>
        <end position="309"/>
    </location>
</feature>
<evidence type="ECO:0000256" key="1">
    <source>
        <dbReference type="SAM" id="MobiDB-lite"/>
    </source>
</evidence>
<feature type="region of interest" description="Disordered" evidence="1">
    <location>
        <begin position="132"/>
        <end position="156"/>
    </location>
</feature>
<feature type="compositionally biased region" description="Basic and acidic residues" evidence="1">
    <location>
        <begin position="19"/>
        <end position="34"/>
    </location>
</feature>